<dbReference type="eggNOG" id="COG1385">
    <property type="taxonomic scope" value="Bacteria"/>
</dbReference>
<dbReference type="HOGENOM" id="CLU_067442_6_0_7"/>
<gene>
    <name evidence="12" type="ordered locus">Arnit_0503</name>
</gene>
<dbReference type="InterPro" id="IPR006700">
    <property type="entry name" value="RsmE"/>
</dbReference>
<evidence type="ECO:0000313" key="13">
    <source>
        <dbReference type="Proteomes" id="UP000000939"/>
    </source>
</evidence>
<dbReference type="STRING" id="572480.Arnit_0503"/>
<dbReference type="EMBL" id="CP001999">
    <property type="protein sequence ID" value="ADG92168.1"/>
    <property type="molecule type" value="Genomic_DNA"/>
</dbReference>
<dbReference type="PANTHER" id="PTHR30027">
    <property type="entry name" value="RIBOSOMAL RNA SMALL SUBUNIT METHYLTRANSFERASE E"/>
    <property type="match status" value="1"/>
</dbReference>
<comment type="function">
    <text evidence="8 10">Specifically methylates the N3 position of the uracil ring of uridine 1498 (m3U1498) in 16S rRNA. Acts on the fully assembled 30S ribosomal subunit.</text>
</comment>
<sequence length="222" mass="25609">MQFVYSSEASLETIKVEGDIYKYLFKARREKIGSTVFFRNLKNNFIYSYEIFDISKKDANLRLIKKEEKIVEANNKLHIIWAIVDPKTIEKQLPYLNEIGVDKITFFYADYSQKNFKLNIEKFEKILINSSQQCGRSSIIKLEIIASLDEVLTSYKDSFVFNFSNNHINDKKDIKSIIVGCEGGFSPKELEKFTEEKTVGINSNLILRSETAVTTIAAKLIV</sequence>
<dbReference type="SUPFAM" id="SSF75217">
    <property type="entry name" value="alpha/beta knot"/>
    <property type="match status" value="1"/>
</dbReference>
<evidence type="ECO:0000256" key="1">
    <source>
        <dbReference type="ARBA" id="ARBA00004496"/>
    </source>
</evidence>
<dbReference type="CDD" id="cd18084">
    <property type="entry name" value="RsmE-like"/>
    <property type="match status" value="1"/>
</dbReference>
<evidence type="ECO:0000256" key="6">
    <source>
        <dbReference type="ARBA" id="ARBA00022679"/>
    </source>
</evidence>
<dbReference type="NCBIfam" id="TIGR00046">
    <property type="entry name" value="RsmE family RNA methyltransferase"/>
    <property type="match status" value="1"/>
</dbReference>
<evidence type="ECO:0000256" key="10">
    <source>
        <dbReference type="PIRNR" id="PIRNR015601"/>
    </source>
</evidence>
<dbReference type="KEGG" id="ant:Arnit_0503"/>
<keyword evidence="4 10" id="KW-0698">rRNA processing</keyword>
<keyword evidence="13" id="KW-1185">Reference proteome</keyword>
<dbReference type="EC" id="2.1.1.193" evidence="10"/>
<evidence type="ECO:0000256" key="3">
    <source>
        <dbReference type="ARBA" id="ARBA00022490"/>
    </source>
</evidence>
<dbReference type="Pfam" id="PF04452">
    <property type="entry name" value="Methyltrans_RNA"/>
    <property type="match status" value="1"/>
</dbReference>
<comment type="similarity">
    <text evidence="2 10">Belongs to the RNA methyltransferase RsmE family.</text>
</comment>
<evidence type="ECO:0000259" key="11">
    <source>
        <dbReference type="Pfam" id="PF04452"/>
    </source>
</evidence>
<evidence type="ECO:0000256" key="7">
    <source>
        <dbReference type="ARBA" id="ARBA00022691"/>
    </source>
</evidence>
<dbReference type="NCBIfam" id="NF008695">
    <property type="entry name" value="PRK11713.3-3"/>
    <property type="match status" value="1"/>
</dbReference>
<dbReference type="AlphaFoldDB" id="D5UZD1"/>
<dbReference type="InterPro" id="IPR029026">
    <property type="entry name" value="tRNA_m1G_MTases_N"/>
</dbReference>
<evidence type="ECO:0000256" key="9">
    <source>
        <dbReference type="ARBA" id="ARBA00047944"/>
    </source>
</evidence>
<evidence type="ECO:0000256" key="8">
    <source>
        <dbReference type="ARBA" id="ARBA00025699"/>
    </source>
</evidence>
<dbReference type="OrthoDB" id="9815641at2"/>
<accession>D5UZD1</accession>
<dbReference type="PIRSF" id="PIRSF015601">
    <property type="entry name" value="MTase_slr0722"/>
    <property type="match status" value="1"/>
</dbReference>
<dbReference type="Proteomes" id="UP000000939">
    <property type="component" value="Chromosome"/>
</dbReference>
<dbReference type="InterPro" id="IPR029028">
    <property type="entry name" value="Alpha/beta_knot_MTases"/>
</dbReference>
<dbReference type="GO" id="GO:0070042">
    <property type="term" value="F:rRNA (uridine-N3-)-methyltransferase activity"/>
    <property type="evidence" value="ECO:0007669"/>
    <property type="project" value="TreeGrafter"/>
</dbReference>
<keyword evidence="7 10" id="KW-0949">S-adenosyl-L-methionine</keyword>
<dbReference type="PANTHER" id="PTHR30027:SF3">
    <property type="entry name" value="16S RRNA (URACIL(1498)-N(3))-METHYLTRANSFERASE"/>
    <property type="match status" value="1"/>
</dbReference>
<keyword evidence="6 10" id="KW-0808">Transferase</keyword>
<comment type="subcellular location">
    <subcellularLocation>
        <location evidence="1 10">Cytoplasm</location>
    </subcellularLocation>
</comment>
<reference evidence="12 13" key="1">
    <citation type="journal article" date="2010" name="Stand. Genomic Sci.">
        <title>Complete genome sequence of Arcobacter nitrofigilis type strain (CI).</title>
        <authorList>
            <person name="Pati A."/>
            <person name="Gronow S."/>
            <person name="Lapidus A."/>
            <person name="Copeland A."/>
            <person name="Glavina Del Rio T."/>
            <person name="Nolan M."/>
            <person name="Lucas S."/>
            <person name="Tice H."/>
            <person name="Cheng J.F."/>
            <person name="Han C."/>
            <person name="Chertkov O."/>
            <person name="Bruce D."/>
            <person name="Tapia R."/>
            <person name="Goodwin L."/>
            <person name="Pitluck S."/>
            <person name="Liolios K."/>
            <person name="Ivanova N."/>
            <person name="Mavromatis K."/>
            <person name="Chen A."/>
            <person name="Palaniappan K."/>
            <person name="Land M."/>
            <person name="Hauser L."/>
            <person name="Chang Y.J."/>
            <person name="Jeffries C.D."/>
            <person name="Detter J.C."/>
            <person name="Rohde M."/>
            <person name="Goker M."/>
            <person name="Bristow J."/>
            <person name="Eisen J.A."/>
            <person name="Markowitz V."/>
            <person name="Hugenholtz P."/>
            <person name="Klenk H.P."/>
            <person name="Kyrpides N.C."/>
        </authorList>
    </citation>
    <scope>NUCLEOTIDE SEQUENCE [LARGE SCALE GENOMIC DNA]</scope>
    <source>
        <strain evidence="13">ATCC 33309 / DSM 7299 / CCUG 15893 / LMG 7604 / NCTC 12251 / CI</strain>
    </source>
</reference>
<dbReference type="Gene3D" id="3.40.1280.10">
    <property type="match status" value="1"/>
</dbReference>
<evidence type="ECO:0000313" key="12">
    <source>
        <dbReference type="EMBL" id="ADG92168.1"/>
    </source>
</evidence>
<evidence type="ECO:0000256" key="4">
    <source>
        <dbReference type="ARBA" id="ARBA00022552"/>
    </source>
</evidence>
<comment type="catalytic activity">
    <reaction evidence="9 10">
        <text>uridine(1498) in 16S rRNA + S-adenosyl-L-methionine = N(3)-methyluridine(1498) in 16S rRNA + S-adenosyl-L-homocysteine + H(+)</text>
        <dbReference type="Rhea" id="RHEA:42920"/>
        <dbReference type="Rhea" id="RHEA-COMP:10283"/>
        <dbReference type="Rhea" id="RHEA-COMP:10284"/>
        <dbReference type="ChEBI" id="CHEBI:15378"/>
        <dbReference type="ChEBI" id="CHEBI:57856"/>
        <dbReference type="ChEBI" id="CHEBI:59789"/>
        <dbReference type="ChEBI" id="CHEBI:65315"/>
        <dbReference type="ChEBI" id="CHEBI:74502"/>
        <dbReference type="EC" id="2.1.1.193"/>
    </reaction>
</comment>
<feature type="domain" description="Ribosomal RNA small subunit methyltransferase E methyltransferase" evidence="11">
    <location>
        <begin position="73"/>
        <end position="219"/>
    </location>
</feature>
<keyword evidence="5 10" id="KW-0489">Methyltransferase</keyword>
<keyword evidence="3 10" id="KW-0963">Cytoplasm</keyword>
<dbReference type="GO" id="GO:0070475">
    <property type="term" value="P:rRNA base methylation"/>
    <property type="evidence" value="ECO:0007669"/>
    <property type="project" value="TreeGrafter"/>
</dbReference>
<dbReference type="InterPro" id="IPR046886">
    <property type="entry name" value="RsmE_MTase_dom"/>
</dbReference>
<protein>
    <recommendedName>
        <fullName evidence="10">Ribosomal RNA small subunit methyltransferase E</fullName>
        <ecNumber evidence="10">2.1.1.193</ecNumber>
    </recommendedName>
</protein>
<evidence type="ECO:0000256" key="5">
    <source>
        <dbReference type="ARBA" id="ARBA00022603"/>
    </source>
</evidence>
<dbReference type="RefSeq" id="WP_013134313.1">
    <property type="nucleotide sequence ID" value="NC_014166.1"/>
</dbReference>
<organism evidence="12 13">
    <name type="scientific">Arcobacter nitrofigilis (strain ATCC 33309 / DSM 7299 / CCUG 15893 / LMG 7604 / NCTC 12251 / CI)</name>
    <name type="common">Campylobacter nitrofigilis</name>
    <dbReference type="NCBI Taxonomy" id="572480"/>
    <lineage>
        <taxon>Bacteria</taxon>
        <taxon>Pseudomonadati</taxon>
        <taxon>Campylobacterota</taxon>
        <taxon>Epsilonproteobacteria</taxon>
        <taxon>Campylobacterales</taxon>
        <taxon>Arcobacteraceae</taxon>
        <taxon>Arcobacter</taxon>
    </lineage>
</organism>
<proteinExistence type="inferred from homology"/>
<evidence type="ECO:0000256" key="2">
    <source>
        <dbReference type="ARBA" id="ARBA00005528"/>
    </source>
</evidence>
<name>D5UZD1_ARCNC</name>
<dbReference type="GO" id="GO:0005737">
    <property type="term" value="C:cytoplasm"/>
    <property type="evidence" value="ECO:0007669"/>
    <property type="project" value="UniProtKB-SubCell"/>
</dbReference>